<feature type="non-terminal residue" evidence="2">
    <location>
        <position position="1"/>
    </location>
</feature>
<feature type="transmembrane region" description="Helical" evidence="1">
    <location>
        <begin position="6"/>
        <end position="27"/>
    </location>
</feature>
<name>A0ABD0RZK8_CIRMR</name>
<protein>
    <submittedName>
        <fullName evidence="2">Uncharacterized protein</fullName>
    </submittedName>
</protein>
<gene>
    <name evidence="2" type="ORF">M9458_001211</name>
</gene>
<keyword evidence="1" id="KW-0812">Transmembrane</keyword>
<reference evidence="2 3" key="1">
    <citation type="submission" date="2024-05" db="EMBL/GenBank/DDBJ databases">
        <title>Genome sequencing and assembly of Indian major carp, Cirrhinus mrigala (Hamilton, 1822).</title>
        <authorList>
            <person name="Mohindra V."/>
            <person name="Chowdhury L.M."/>
            <person name="Lal K."/>
            <person name="Jena J.K."/>
        </authorList>
    </citation>
    <scope>NUCLEOTIDE SEQUENCE [LARGE SCALE GENOMIC DNA]</scope>
    <source>
        <strain evidence="2">CM1030</strain>
        <tissue evidence="2">Blood</tissue>
    </source>
</reference>
<proteinExistence type="predicted"/>
<evidence type="ECO:0000313" key="3">
    <source>
        <dbReference type="Proteomes" id="UP001529510"/>
    </source>
</evidence>
<dbReference type="AlphaFoldDB" id="A0ABD0RZK8"/>
<keyword evidence="1" id="KW-0472">Membrane</keyword>
<keyword evidence="1" id="KW-1133">Transmembrane helix</keyword>
<dbReference type="Proteomes" id="UP001529510">
    <property type="component" value="Unassembled WGS sequence"/>
</dbReference>
<feature type="non-terminal residue" evidence="2">
    <location>
        <position position="50"/>
    </location>
</feature>
<evidence type="ECO:0000256" key="1">
    <source>
        <dbReference type="SAM" id="Phobius"/>
    </source>
</evidence>
<sequence>SMNAYLVVYLCILISKALINTVLKYVWQANPNRDEPWYNQKTETERQRHV</sequence>
<dbReference type="EMBL" id="JAMKFB020000001">
    <property type="protein sequence ID" value="KAL0203193.1"/>
    <property type="molecule type" value="Genomic_DNA"/>
</dbReference>
<organism evidence="2 3">
    <name type="scientific">Cirrhinus mrigala</name>
    <name type="common">Mrigala</name>
    <dbReference type="NCBI Taxonomy" id="683832"/>
    <lineage>
        <taxon>Eukaryota</taxon>
        <taxon>Metazoa</taxon>
        <taxon>Chordata</taxon>
        <taxon>Craniata</taxon>
        <taxon>Vertebrata</taxon>
        <taxon>Euteleostomi</taxon>
        <taxon>Actinopterygii</taxon>
        <taxon>Neopterygii</taxon>
        <taxon>Teleostei</taxon>
        <taxon>Ostariophysi</taxon>
        <taxon>Cypriniformes</taxon>
        <taxon>Cyprinidae</taxon>
        <taxon>Labeoninae</taxon>
        <taxon>Labeonini</taxon>
        <taxon>Cirrhinus</taxon>
    </lineage>
</organism>
<comment type="caution">
    <text evidence="2">The sequence shown here is derived from an EMBL/GenBank/DDBJ whole genome shotgun (WGS) entry which is preliminary data.</text>
</comment>
<accession>A0ABD0RZK8</accession>
<evidence type="ECO:0000313" key="2">
    <source>
        <dbReference type="EMBL" id="KAL0203193.1"/>
    </source>
</evidence>
<keyword evidence="3" id="KW-1185">Reference proteome</keyword>